<comment type="caution">
    <text evidence="1">The sequence shown here is derived from an EMBL/GenBank/DDBJ whole genome shotgun (WGS) entry which is preliminary data.</text>
</comment>
<reference evidence="1 2" key="1">
    <citation type="submission" date="2022-05" db="EMBL/GenBank/DDBJ databases">
        <authorList>
            <consortium name="Genoscope - CEA"/>
            <person name="William W."/>
        </authorList>
    </citation>
    <scope>NUCLEOTIDE SEQUENCE [LARGE SCALE GENOMIC DNA]</scope>
</reference>
<keyword evidence="2" id="KW-1185">Reference proteome</keyword>
<proteinExistence type="predicted"/>
<protein>
    <submittedName>
        <fullName evidence="1">Uncharacterized protein</fullName>
    </submittedName>
</protein>
<organism evidence="1 2">
    <name type="scientific">Porites lobata</name>
    <dbReference type="NCBI Taxonomy" id="104759"/>
    <lineage>
        <taxon>Eukaryota</taxon>
        <taxon>Metazoa</taxon>
        <taxon>Cnidaria</taxon>
        <taxon>Anthozoa</taxon>
        <taxon>Hexacorallia</taxon>
        <taxon>Scleractinia</taxon>
        <taxon>Fungiina</taxon>
        <taxon>Poritidae</taxon>
        <taxon>Porites</taxon>
    </lineage>
</organism>
<dbReference type="EMBL" id="CALNXK010000514">
    <property type="protein sequence ID" value="CAH3186977.1"/>
    <property type="molecule type" value="Genomic_DNA"/>
</dbReference>
<gene>
    <name evidence="1" type="ORF">PLOB_00036517</name>
</gene>
<sequence length="258" mass="29012">MNEQMQRLVHEPDERPIVSAKQNAMPRLIWKKGALVIKALPQTDLIKADKKAITDLFINLDIALKFGLVVEKTSQGRTWYPLGPNMQYTLPTKTYDSTTQPAGNQFRRAYNWEGAQYMGVNPTLMFGDIVASIEHDPMQVVTQDGVKFLQLSLIVEWQLNNLDASFEKIVETRKRTVMVYSDLVESTVVSSGKYPLLREVQLLRTGDGESTAEPLHHQWIKVRGNQLEILEVEIASTSGPLAILPPGKTLVTIGLKQL</sequence>
<name>A0ABN8S5H5_9CNID</name>
<evidence type="ECO:0000313" key="1">
    <source>
        <dbReference type="EMBL" id="CAH3186977.1"/>
    </source>
</evidence>
<dbReference type="Proteomes" id="UP001159405">
    <property type="component" value="Unassembled WGS sequence"/>
</dbReference>
<accession>A0ABN8S5H5</accession>
<evidence type="ECO:0000313" key="2">
    <source>
        <dbReference type="Proteomes" id="UP001159405"/>
    </source>
</evidence>